<keyword evidence="3" id="KW-1185">Reference proteome</keyword>
<evidence type="ECO:0000256" key="1">
    <source>
        <dbReference type="SAM" id="MobiDB-lite"/>
    </source>
</evidence>
<accession>A0ABX6P2S8</accession>
<evidence type="ECO:0008006" key="4">
    <source>
        <dbReference type="Google" id="ProtNLM"/>
    </source>
</evidence>
<evidence type="ECO:0000313" key="2">
    <source>
        <dbReference type="EMBL" id="QJW84372.1"/>
    </source>
</evidence>
<proteinExistence type="predicted"/>
<feature type="region of interest" description="Disordered" evidence="1">
    <location>
        <begin position="1"/>
        <end position="29"/>
    </location>
</feature>
<evidence type="ECO:0000313" key="3">
    <source>
        <dbReference type="Proteomes" id="UP000500826"/>
    </source>
</evidence>
<protein>
    <recommendedName>
        <fullName evidence="4">Phasin family protein</fullName>
    </recommendedName>
</protein>
<gene>
    <name evidence="2" type="ORF">HK414_13045</name>
</gene>
<dbReference type="Proteomes" id="UP000500826">
    <property type="component" value="Chromosome"/>
</dbReference>
<reference evidence="2 3" key="1">
    <citation type="submission" date="2020-05" db="EMBL/GenBank/DDBJ databases">
        <title>Ramlibacter rhizophilus sp. nov., isolated from rhizosphere soil of national flower Mugunghwa from South Korea.</title>
        <authorList>
            <person name="Zheng-Fei Y."/>
            <person name="Huan T."/>
        </authorList>
    </citation>
    <scope>NUCLEOTIDE SEQUENCE [LARGE SCALE GENOMIC DNA]</scope>
    <source>
        <strain evidence="2 3">H242</strain>
    </source>
</reference>
<sequence length="243" mass="25430">MAKDDDTGKPRTAIQIPEDEKRGQHQQMADVSLSSTANGGIAAMRWAQKGFGEIGINEAITVVQERADAAASGDLAAAKGMLISQASVLDAVFNQLASRAATLLKVKPDGSWSCETEAMESMMRIAFKAQGQCRATLQTLGELVNPRSVAFIKQAPGSQANVTAGAQQVNNGQQGGTAAPARDSEKRANELLEAIPSEQLDLGTQATTGRANPKLEAVGAVNRAAVGSGEVRQLPKRHKARAA</sequence>
<name>A0ABX6P2S8_9BURK</name>
<dbReference type="EMBL" id="CP053418">
    <property type="protein sequence ID" value="QJW84372.1"/>
    <property type="molecule type" value="Genomic_DNA"/>
</dbReference>
<reference evidence="2 3" key="2">
    <citation type="submission" date="2020-05" db="EMBL/GenBank/DDBJ databases">
        <authorList>
            <person name="Khan S.A."/>
            <person name="Jeon C.O."/>
            <person name="Chun B.H."/>
        </authorList>
    </citation>
    <scope>NUCLEOTIDE SEQUENCE [LARGE SCALE GENOMIC DNA]</scope>
    <source>
        <strain evidence="2 3">H242</strain>
    </source>
</reference>
<organism evidence="2 3">
    <name type="scientific">Ramlibacter terrae</name>
    <dbReference type="NCBI Taxonomy" id="2732511"/>
    <lineage>
        <taxon>Bacteria</taxon>
        <taxon>Pseudomonadati</taxon>
        <taxon>Pseudomonadota</taxon>
        <taxon>Betaproteobacteria</taxon>
        <taxon>Burkholderiales</taxon>
        <taxon>Comamonadaceae</taxon>
        <taxon>Ramlibacter</taxon>
    </lineage>
</organism>